<keyword evidence="9" id="KW-1185">Reference proteome</keyword>
<keyword evidence="5 7" id="KW-1133">Transmembrane helix</keyword>
<dbReference type="InterPro" id="IPR000402">
    <property type="entry name" value="Na/K_ATPase_sub_beta"/>
</dbReference>
<dbReference type="GO" id="GO:1990573">
    <property type="term" value="P:potassium ion import across plasma membrane"/>
    <property type="evidence" value="ECO:0007669"/>
    <property type="project" value="TreeGrafter"/>
</dbReference>
<comment type="caution">
    <text evidence="8">The sequence shown here is derived from an EMBL/GenBank/DDBJ whole genome shotgun (WGS) entry which is preliminary data.</text>
</comment>
<dbReference type="Pfam" id="PF00287">
    <property type="entry name" value="Na_K-ATPase"/>
    <property type="match status" value="1"/>
</dbReference>
<dbReference type="GO" id="GO:0036376">
    <property type="term" value="P:sodium ion export across plasma membrane"/>
    <property type="evidence" value="ECO:0007669"/>
    <property type="project" value="TreeGrafter"/>
</dbReference>
<dbReference type="InterPro" id="IPR038702">
    <property type="entry name" value="Na/K_ATPase_sub_beta_sf"/>
</dbReference>
<comment type="subcellular location">
    <subcellularLocation>
        <location evidence="1">Membrane</location>
        <topology evidence="1">Single-pass type II membrane protein</topology>
    </subcellularLocation>
</comment>
<evidence type="ECO:0000256" key="5">
    <source>
        <dbReference type="ARBA" id="ARBA00022989"/>
    </source>
</evidence>
<evidence type="ECO:0000256" key="7">
    <source>
        <dbReference type="SAM" id="Phobius"/>
    </source>
</evidence>
<keyword evidence="4" id="KW-0735">Signal-anchor</keyword>
<evidence type="ECO:0000256" key="2">
    <source>
        <dbReference type="ARBA" id="ARBA00005876"/>
    </source>
</evidence>
<dbReference type="Proteomes" id="UP001283361">
    <property type="component" value="Unassembled WGS sequence"/>
</dbReference>
<evidence type="ECO:0000256" key="4">
    <source>
        <dbReference type="ARBA" id="ARBA00022968"/>
    </source>
</evidence>
<sequence length="295" mass="33107">MEKPTIKQRFEGFGKFIYNSETNQVLGRSGRSWAEIGIFYIIYYACLAGFFAATLAVFNQTLDSDNPKLQGSASLLKGNPGMGFQPMPDIETTLIYSTKEGREEYVKSVKKVLDEYYKAYNKSLGVDCESESGLRENVDTACAVNYADLTAECHEQNAFGILEGNPCVLLKLNRIYGWKPELYSPAEMSKLEDVSASIKSNYVEDKIWIDCHGENAADNDNIAKATVTYSPQQGFPLAFYPYEKQKGYLSPLVFVKFTNLAKHLAYMIECKALAKNIAVDRTEKEGSVHFELLID</sequence>
<dbReference type="GO" id="GO:0001671">
    <property type="term" value="F:ATPase activator activity"/>
    <property type="evidence" value="ECO:0007669"/>
    <property type="project" value="TreeGrafter"/>
</dbReference>
<dbReference type="EMBL" id="JAWDGP010008080">
    <property type="protein sequence ID" value="KAK3691654.1"/>
    <property type="molecule type" value="Genomic_DNA"/>
</dbReference>
<reference evidence="8" key="1">
    <citation type="journal article" date="2023" name="G3 (Bethesda)">
        <title>A reference genome for the long-term kleptoplast-retaining sea slug Elysia crispata morphotype clarki.</title>
        <authorList>
            <person name="Eastman K.E."/>
            <person name="Pendleton A.L."/>
            <person name="Shaikh M.A."/>
            <person name="Suttiyut T."/>
            <person name="Ogas R."/>
            <person name="Tomko P."/>
            <person name="Gavelis G."/>
            <person name="Widhalm J.R."/>
            <person name="Wisecaver J.H."/>
        </authorList>
    </citation>
    <scope>NUCLEOTIDE SEQUENCE</scope>
    <source>
        <strain evidence="8">ECLA1</strain>
    </source>
</reference>
<organism evidence="8 9">
    <name type="scientific">Elysia crispata</name>
    <name type="common">lettuce slug</name>
    <dbReference type="NCBI Taxonomy" id="231223"/>
    <lineage>
        <taxon>Eukaryota</taxon>
        <taxon>Metazoa</taxon>
        <taxon>Spiralia</taxon>
        <taxon>Lophotrochozoa</taxon>
        <taxon>Mollusca</taxon>
        <taxon>Gastropoda</taxon>
        <taxon>Heterobranchia</taxon>
        <taxon>Euthyneura</taxon>
        <taxon>Panpulmonata</taxon>
        <taxon>Sacoglossa</taxon>
        <taxon>Placobranchoidea</taxon>
        <taxon>Plakobranchidae</taxon>
        <taxon>Elysia</taxon>
    </lineage>
</organism>
<proteinExistence type="inferred from homology"/>
<dbReference type="GO" id="GO:0006883">
    <property type="term" value="P:intracellular sodium ion homeostasis"/>
    <property type="evidence" value="ECO:0007669"/>
    <property type="project" value="TreeGrafter"/>
</dbReference>
<dbReference type="PANTHER" id="PTHR11523">
    <property type="entry name" value="SODIUM/POTASSIUM-DEPENDENT ATPASE BETA SUBUNIT"/>
    <property type="match status" value="1"/>
</dbReference>
<evidence type="ECO:0000256" key="1">
    <source>
        <dbReference type="ARBA" id="ARBA00004606"/>
    </source>
</evidence>
<dbReference type="PANTHER" id="PTHR11523:SF28">
    <property type="entry name" value="NA_K-ATPASE BETA SUBUNIT ISOFORM 4-RELATED"/>
    <property type="match status" value="1"/>
</dbReference>
<accession>A0AAE0XEC2</accession>
<dbReference type="GO" id="GO:0030007">
    <property type="term" value="P:intracellular potassium ion homeostasis"/>
    <property type="evidence" value="ECO:0007669"/>
    <property type="project" value="TreeGrafter"/>
</dbReference>
<gene>
    <name evidence="8" type="ORF">RRG08_044874</name>
</gene>
<feature type="transmembrane region" description="Helical" evidence="7">
    <location>
        <begin position="38"/>
        <end position="58"/>
    </location>
</feature>
<keyword evidence="6 7" id="KW-0472">Membrane</keyword>
<dbReference type="GO" id="GO:0005890">
    <property type="term" value="C:sodium:potassium-exchanging ATPase complex"/>
    <property type="evidence" value="ECO:0007669"/>
    <property type="project" value="InterPro"/>
</dbReference>
<evidence type="ECO:0000256" key="6">
    <source>
        <dbReference type="ARBA" id="ARBA00023136"/>
    </source>
</evidence>
<keyword evidence="3 7" id="KW-0812">Transmembrane</keyword>
<evidence type="ECO:0000313" key="8">
    <source>
        <dbReference type="EMBL" id="KAK3691654.1"/>
    </source>
</evidence>
<evidence type="ECO:0000313" key="9">
    <source>
        <dbReference type="Proteomes" id="UP001283361"/>
    </source>
</evidence>
<comment type="similarity">
    <text evidence="2">Belongs to the X(+)/potassium ATPases subunit beta family.</text>
</comment>
<dbReference type="AlphaFoldDB" id="A0AAE0XEC2"/>
<dbReference type="Gene3D" id="2.60.40.1660">
    <property type="entry name" value="Na, k-atpase alpha subunit"/>
    <property type="match status" value="1"/>
</dbReference>
<name>A0AAE0XEC2_9GAST</name>
<evidence type="ECO:0000256" key="3">
    <source>
        <dbReference type="ARBA" id="ARBA00022692"/>
    </source>
</evidence>
<protein>
    <submittedName>
        <fullName evidence="8">Uncharacterized protein</fullName>
    </submittedName>
</protein>